<gene>
    <name evidence="1" type="ORF">SAMN05421788_103118</name>
</gene>
<protein>
    <submittedName>
        <fullName evidence="1">Uncharacterized protein</fullName>
    </submittedName>
</protein>
<accession>A0A1N7P1T6</accession>
<name>A0A1N7P1T6_9BACT</name>
<dbReference type="Proteomes" id="UP000186917">
    <property type="component" value="Unassembled WGS sequence"/>
</dbReference>
<reference evidence="2" key="1">
    <citation type="submission" date="2017-01" db="EMBL/GenBank/DDBJ databases">
        <authorList>
            <person name="Varghese N."/>
            <person name="Submissions S."/>
        </authorList>
    </citation>
    <scope>NUCLEOTIDE SEQUENCE [LARGE SCALE GENOMIC DNA]</scope>
    <source>
        <strain evidence="2">DSM 21054</strain>
    </source>
</reference>
<proteinExistence type="predicted"/>
<organism evidence="1 2">
    <name type="scientific">Filimonas lacunae</name>
    <dbReference type="NCBI Taxonomy" id="477680"/>
    <lineage>
        <taxon>Bacteria</taxon>
        <taxon>Pseudomonadati</taxon>
        <taxon>Bacteroidota</taxon>
        <taxon>Chitinophagia</taxon>
        <taxon>Chitinophagales</taxon>
        <taxon>Chitinophagaceae</taxon>
        <taxon>Filimonas</taxon>
    </lineage>
</organism>
<evidence type="ECO:0000313" key="1">
    <source>
        <dbReference type="EMBL" id="SIT04531.1"/>
    </source>
</evidence>
<keyword evidence="2" id="KW-1185">Reference proteome</keyword>
<dbReference type="EMBL" id="FTOR01000003">
    <property type="protein sequence ID" value="SIT04531.1"/>
    <property type="molecule type" value="Genomic_DNA"/>
</dbReference>
<dbReference type="AlphaFoldDB" id="A0A1N7P1T6"/>
<sequence length="173" mass="20289">MLLLVVFVSCGARKNTSSCYYFIEPFKEQEVKFQLINDSCFSISDETGCYRFLYEGRYKLQKQKRSSYLLLDTVIKSEMPSWQYPPERVFPMNDKDTVRIVSKKRILISKQVFRPTDNPLLDLQKIRVDMLVDYFVRKLGKAAVVQVMGDGKSIELVRKRLMECFLSDLNVEL</sequence>
<evidence type="ECO:0000313" key="2">
    <source>
        <dbReference type="Proteomes" id="UP000186917"/>
    </source>
</evidence>
<dbReference type="STRING" id="477680.SAMN05421788_103118"/>